<evidence type="ECO:0000313" key="2">
    <source>
        <dbReference type="Proteomes" id="UP000055048"/>
    </source>
</evidence>
<dbReference type="AlphaFoldDB" id="A0A0V0SSY7"/>
<organism evidence="1 2">
    <name type="scientific">Trichinella murrelli</name>
    <dbReference type="NCBI Taxonomy" id="144512"/>
    <lineage>
        <taxon>Eukaryota</taxon>
        <taxon>Metazoa</taxon>
        <taxon>Ecdysozoa</taxon>
        <taxon>Nematoda</taxon>
        <taxon>Enoplea</taxon>
        <taxon>Dorylaimia</taxon>
        <taxon>Trichinellida</taxon>
        <taxon>Trichinellidae</taxon>
        <taxon>Trichinella</taxon>
    </lineage>
</organism>
<reference evidence="1 2" key="1">
    <citation type="submission" date="2015-01" db="EMBL/GenBank/DDBJ databases">
        <title>Evolution of Trichinella species and genotypes.</title>
        <authorList>
            <person name="Korhonen P.K."/>
            <person name="Edoardo P."/>
            <person name="Giuseppe L.R."/>
            <person name="Gasser R.B."/>
        </authorList>
    </citation>
    <scope>NUCLEOTIDE SEQUENCE [LARGE SCALE GENOMIC DNA]</scope>
    <source>
        <strain evidence="1">ISS417</strain>
    </source>
</reference>
<evidence type="ECO:0000313" key="1">
    <source>
        <dbReference type="EMBL" id="KRX29669.1"/>
    </source>
</evidence>
<name>A0A0V0SSY7_9BILA</name>
<dbReference type="OrthoDB" id="10399538at2759"/>
<accession>A0A0V0SSY7</accession>
<protein>
    <submittedName>
        <fullName evidence="1">Uncharacterized protein</fullName>
    </submittedName>
</protein>
<comment type="caution">
    <text evidence="1">The sequence shown here is derived from an EMBL/GenBank/DDBJ whole genome shotgun (WGS) entry which is preliminary data.</text>
</comment>
<dbReference type="Proteomes" id="UP000055048">
    <property type="component" value="Unassembled WGS sequence"/>
</dbReference>
<proteinExistence type="predicted"/>
<dbReference type="EMBL" id="JYDJ01003086">
    <property type="protein sequence ID" value="KRX29669.1"/>
    <property type="molecule type" value="Genomic_DNA"/>
</dbReference>
<keyword evidence="2" id="KW-1185">Reference proteome</keyword>
<sequence>MNSEGKNKETMNKHAYLLSSANARVVRNFYDATDALSNQQKHGGK</sequence>
<gene>
    <name evidence="1" type="ORF">T05_4630</name>
</gene>